<keyword evidence="1" id="KW-1133">Transmembrane helix</keyword>
<feature type="transmembrane region" description="Helical" evidence="1">
    <location>
        <begin position="84"/>
        <end position="99"/>
    </location>
</feature>
<keyword evidence="1" id="KW-0812">Transmembrane</keyword>
<sequence length="139" mass="16390">MLWEKIMAIPLWIRAGIGMAIGFILGVIVFFQVVPAEAQWGTFLNGGWFYFMYLPAGFVPGWLATNRIFWWLKKWLIPRPKQDYFLIYPVIFKYIYIIIKLQVKWAFAWFVDLVASPYFVWLIIRGMQGNKVADQTRAA</sequence>
<evidence type="ECO:0000313" key="3">
    <source>
        <dbReference type="Proteomes" id="UP000625210"/>
    </source>
</evidence>
<keyword evidence="3" id="KW-1185">Reference proteome</keyword>
<comment type="caution">
    <text evidence="2">The sequence shown here is derived from an EMBL/GenBank/DDBJ whole genome shotgun (WGS) entry which is preliminary data.</text>
</comment>
<organism evidence="2 3">
    <name type="scientific">Marinithermofilum abyssi</name>
    <dbReference type="NCBI Taxonomy" id="1571185"/>
    <lineage>
        <taxon>Bacteria</taxon>
        <taxon>Bacillati</taxon>
        <taxon>Bacillota</taxon>
        <taxon>Bacilli</taxon>
        <taxon>Bacillales</taxon>
        <taxon>Thermoactinomycetaceae</taxon>
        <taxon>Marinithermofilum</taxon>
    </lineage>
</organism>
<feature type="transmembrane region" description="Helical" evidence="1">
    <location>
        <begin position="105"/>
        <end position="124"/>
    </location>
</feature>
<protein>
    <submittedName>
        <fullName evidence="2">Uncharacterized protein</fullName>
    </submittedName>
</protein>
<accession>A0A8J2YBX4</accession>
<evidence type="ECO:0000313" key="2">
    <source>
        <dbReference type="EMBL" id="GGE08917.1"/>
    </source>
</evidence>
<dbReference type="Proteomes" id="UP000625210">
    <property type="component" value="Unassembled WGS sequence"/>
</dbReference>
<name>A0A8J2YBX4_9BACL</name>
<proteinExistence type="predicted"/>
<dbReference type="EMBL" id="BMHQ01000002">
    <property type="protein sequence ID" value="GGE08917.1"/>
    <property type="molecule type" value="Genomic_DNA"/>
</dbReference>
<reference evidence="2" key="2">
    <citation type="submission" date="2020-09" db="EMBL/GenBank/DDBJ databases">
        <authorList>
            <person name="Sun Q."/>
            <person name="Zhou Y."/>
        </authorList>
    </citation>
    <scope>NUCLEOTIDE SEQUENCE</scope>
    <source>
        <strain evidence="2">CGMCC 1.15179</strain>
    </source>
</reference>
<dbReference type="AlphaFoldDB" id="A0A8J2YBX4"/>
<reference evidence="2" key="1">
    <citation type="journal article" date="2014" name="Int. J. Syst. Evol. Microbiol.">
        <title>Complete genome sequence of Corynebacterium casei LMG S-19264T (=DSM 44701T), isolated from a smear-ripened cheese.</title>
        <authorList>
            <consortium name="US DOE Joint Genome Institute (JGI-PGF)"/>
            <person name="Walter F."/>
            <person name="Albersmeier A."/>
            <person name="Kalinowski J."/>
            <person name="Ruckert C."/>
        </authorList>
    </citation>
    <scope>NUCLEOTIDE SEQUENCE</scope>
    <source>
        <strain evidence="2">CGMCC 1.15179</strain>
    </source>
</reference>
<keyword evidence="1" id="KW-0472">Membrane</keyword>
<feature type="transmembrane region" description="Helical" evidence="1">
    <location>
        <begin position="12"/>
        <end position="35"/>
    </location>
</feature>
<feature type="transmembrane region" description="Helical" evidence="1">
    <location>
        <begin position="47"/>
        <end position="72"/>
    </location>
</feature>
<evidence type="ECO:0000256" key="1">
    <source>
        <dbReference type="SAM" id="Phobius"/>
    </source>
</evidence>
<gene>
    <name evidence="2" type="ORF">GCM10011571_07780</name>
</gene>